<keyword evidence="1" id="KW-0732">Signal</keyword>
<evidence type="ECO:0000313" key="2">
    <source>
        <dbReference type="EMBL" id="MCC9628845.1"/>
    </source>
</evidence>
<dbReference type="RefSeq" id="WP_230218324.1">
    <property type="nucleotide sequence ID" value="NZ_JAJKFT010000004.1"/>
</dbReference>
<feature type="signal peptide" evidence="1">
    <location>
        <begin position="1"/>
        <end position="21"/>
    </location>
</feature>
<dbReference type="InterPro" id="IPR011446">
    <property type="entry name" value="BBP7"/>
</dbReference>
<dbReference type="Pfam" id="PF07585">
    <property type="entry name" value="BBP7"/>
    <property type="match status" value="1"/>
</dbReference>
<dbReference type="AlphaFoldDB" id="A0A9X1MMA9"/>
<name>A0A9X1MMA9_9BACT</name>
<reference evidence="2" key="1">
    <citation type="submission" date="2021-11" db="EMBL/GenBank/DDBJ databases">
        <title>Genome sequence.</title>
        <authorList>
            <person name="Sun Q."/>
        </authorList>
    </citation>
    <scope>NUCLEOTIDE SEQUENCE</scope>
    <source>
        <strain evidence="2">JC732</strain>
    </source>
</reference>
<accession>A0A9X1MMA9</accession>
<dbReference type="EMBL" id="JAJKFT010000004">
    <property type="protein sequence ID" value="MCC9628845.1"/>
    <property type="molecule type" value="Genomic_DNA"/>
</dbReference>
<organism evidence="2 3">
    <name type="scientific">Blastopirellula sediminis</name>
    <dbReference type="NCBI Taxonomy" id="2894196"/>
    <lineage>
        <taxon>Bacteria</taxon>
        <taxon>Pseudomonadati</taxon>
        <taxon>Planctomycetota</taxon>
        <taxon>Planctomycetia</taxon>
        <taxon>Pirellulales</taxon>
        <taxon>Pirellulaceae</taxon>
        <taxon>Blastopirellula</taxon>
    </lineage>
</organism>
<evidence type="ECO:0000313" key="3">
    <source>
        <dbReference type="Proteomes" id="UP001139103"/>
    </source>
</evidence>
<keyword evidence="3" id="KW-1185">Reference proteome</keyword>
<comment type="caution">
    <text evidence="2">The sequence shown here is derived from an EMBL/GenBank/DDBJ whole genome shotgun (WGS) entry which is preliminary data.</text>
</comment>
<feature type="chain" id="PRO_5040799390" evidence="1">
    <location>
        <begin position="22"/>
        <end position="318"/>
    </location>
</feature>
<dbReference type="Proteomes" id="UP001139103">
    <property type="component" value="Unassembled WGS sequence"/>
</dbReference>
<sequence length="318" mass="35000">MRCTATFTLIALIALSSFASAQDFCGCGNFEDPTLTFSGEALMLWRDQNYAGPLVFNETTMAPALTGDDVNYGGAGGTRLTLHREVQNGWAFEAVYFGMNDWSSNYLVTGNNNISLPGDAGIGTFDFFAADAMGVALGSKIQNVELNVTKTAGNLQLLAGFRFFGLTEDLTISSYDADTFLSDYRVKADNHLYGGQLGARYHEQWNRLSLYGETKLGIYDNSSDNSTLFRDLNNTLVLRNTRNNANSTSFVGELRFGVDYLLTEHLHATLGYNMLWVTDVALAPYQLDFTDTMTSSQFLDDSHSVFYHGINVGLVATF</sequence>
<gene>
    <name evidence="2" type="ORF">LOC68_10585</name>
</gene>
<proteinExistence type="predicted"/>
<evidence type="ECO:0000256" key="1">
    <source>
        <dbReference type="SAM" id="SignalP"/>
    </source>
</evidence>
<protein>
    <submittedName>
        <fullName evidence="2">BBP7 family outer membrane beta-barrel protein</fullName>
    </submittedName>
</protein>